<sequence>MMDFNHYQQQQQLLSHITAHTASSINKLEAKLVQWNMSTEKEVELDLDIIHSIFKHDRACGSSFSSACAARLFYPQLAQLVIDQTNGKKTTLSYPLLMCMIDLVKHDSLTPLQSTHFISVASPLWSHHKIYICRKSMELCYRLVSRMPSMEDAIVHRVVSYIRHCRMRMTQLDVEKIRLPDYTEFYFNDDVPSAMVYDRSTIRWLIQIILAILLKQGVDNLGRLITEIKDLYRSNPNHDLKELLIDICCANDDDTVQLLDTILSIYQQPQQENAIFLSTIGINPHSVFLYFIQRCGNTHDIMVDLLLENDSEFITYFHRYIIYATQHIDSFKKANSDLGNDLDSIQTIIANTLLVLEGDGFPYNAKPLICRLSVFEERLFKE</sequence>
<name>A0A0C9MNH2_9FUNG</name>
<evidence type="ECO:0000259" key="1">
    <source>
        <dbReference type="Pfam" id="PF14694"/>
    </source>
</evidence>
<dbReference type="InterPro" id="IPR032794">
    <property type="entry name" value="LINES_N"/>
</dbReference>
<dbReference type="AlphaFoldDB" id="A0A0C9MNH2"/>
<gene>
    <name evidence="2" type="ORF">MAM1_0239c08566</name>
</gene>
<keyword evidence="3" id="KW-1185">Reference proteome</keyword>
<accession>A0A0C9MNH2</accession>
<dbReference type="OrthoDB" id="8251209at2759"/>
<evidence type="ECO:0000313" key="2">
    <source>
        <dbReference type="EMBL" id="GAN09044.1"/>
    </source>
</evidence>
<dbReference type="STRING" id="91626.A0A0C9MNH2"/>
<reference evidence="2" key="1">
    <citation type="submission" date="2014-09" db="EMBL/GenBank/DDBJ databases">
        <title>Draft genome sequence of an oleaginous Mucoromycotina fungus Mucor ambiguus NBRC6742.</title>
        <authorList>
            <person name="Takeda I."/>
            <person name="Yamane N."/>
            <person name="Morita T."/>
            <person name="Tamano K."/>
            <person name="Machida M."/>
            <person name="Baker S."/>
            <person name="Koike H."/>
        </authorList>
    </citation>
    <scope>NUCLEOTIDE SEQUENCE</scope>
    <source>
        <strain evidence="2">NBRC 6742</strain>
    </source>
</reference>
<protein>
    <recommendedName>
        <fullName evidence="1">Protein Lines N-terminal domain-containing protein</fullName>
    </recommendedName>
</protein>
<proteinExistence type="predicted"/>
<feature type="domain" description="Protein Lines N-terminal" evidence="1">
    <location>
        <begin position="224"/>
        <end position="331"/>
    </location>
</feature>
<evidence type="ECO:0000313" key="3">
    <source>
        <dbReference type="Proteomes" id="UP000053815"/>
    </source>
</evidence>
<dbReference type="Pfam" id="PF14694">
    <property type="entry name" value="LINES_N"/>
    <property type="match status" value="1"/>
</dbReference>
<dbReference type="EMBL" id="DF836528">
    <property type="protein sequence ID" value="GAN09044.1"/>
    <property type="molecule type" value="Genomic_DNA"/>
</dbReference>
<organism evidence="2">
    <name type="scientific">Mucor ambiguus</name>
    <dbReference type="NCBI Taxonomy" id="91626"/>
    <lineage>
        <taxon>Eukaryota</taxon>
        <taxon>Fungi</taxon>
        <taxon>Fungi incertae sedis</taxon>
        <taxon>Mucoromycota</taxon>
        <taxon>Mucoromycotina</taxon>
        <taxon>Mucoromycetes</taxon>
        <taxon>Mucorales</taxon>
        <taxon>Mucorineae</taxon>
        <taxon>Mucoraceae</taxon>
        <taxon>Mucor</taxon>
    </lineage>
</organism>
<dbReference type="Proteomes" id="UP000053815">
    <property type="component" value="Unassembled WGS sequence"/>
</dbReference>